<dbReference type="InterPro" id="IPR050191">
    <property type="entry name" value="ATP-dep_DNA_ligase"/>
</dbReference>
<evidence type="ECO:0000259" key="6">
    <source>
        <dbReference type="Pfam" id="PF04675"/>
    </source>
</evidence>
<evidence type="ECO:0000256" key="4">
    <source>
        <dbReference type="ARBA" id="ARBA00023172"/>
    </source>
</evidence>
<name>U5DEG3_AMBTC</name>
<evidence type="ECO:0000256" key="2">
    <source>
        <dbReference type="ARBA" id="ARBA00022598"/>
    </source>
</evidence>
<evidence type="ECO:0000256" key="3">
    <source>
        <dbReference type="ARBA" id="ARBA00022763"/>
    </source>
</evidence>
<dbReference type="Gramene" id="ERN19827">
    <property type="protein sequence ID" value="ERN19827"/>
    <property type="gene ID" value="AMTR_s00064p00190330"/>
</dbReference>
<keyword evidence="2" id="KW-0436">Ligase</keyword>
<dbReference type="HOGENOM" id="CLU_2625269_0_0_1"/>
<dbReference type="Pfam" id="PF04675">
    <property type="entry name" value="DNA_ligase_A_N"/>
    <property type="match status" value="1"/>
</dbReference>
<dbReference type="PANTHER" id="PTHR45674">
    <property type="entry name" value="DNA LIGASE 1/3 FAMILY MEMBER"/>
    <property type="match status" value="1"/>
</dbReference>
<dbReference type="GO" id="GO:0003677">
    <property type="term" value="F:DNA binding"/>
    <property type="evidence" value="ECO:0007669"/>
    <property type="project" value="InterPro"/>
</dbReference>
<proteinExistence type="inferred from homology"/>
<keyword evidence="4" id="KW-0233">DNA recombination</keyword>
<dbReference type="eggNOG" id="KOG0967">
    <property type="taxonomic scope" value="Eukaryota"/>
</dbReference>
<dbReference type="SUPFAM" id="SSF117018">
    <property type="entry name" value="ATP-dependent DNA ligase DNA-binding domain"/>
    <property type="match status" value="1"/>
</dbReference>
<feature type="domain" description="DNA ligase ATP-dependent N-terminal" evidence="6">
    <location>
        <begin position="17"/>
        <end position="72"/>
    </location>
</feature>
<evidence type="ECO:0000256" key="1">
    <source>
        <dbReference type="ARBA" id="ARBA00007572"/>
    </source>
</evidence>
<keyword evidence="8" id="KW-1185">Reference proteome</keyword>
<evidence type="ECO:0000313" key="8">
    <source>
        <dbReference type="Proteomes" id="UP000017836"/>
    </source>
</evidence>
<dbReference type="GO" id="GO:0006281">
    <property type="term" value="P:DNA repair"/>
    <property type="evidence" value="ECO:0007669"/>
    <property type="project" value="UniProtKB-KW"/>
</dbReference>
<dbReference type="GO" id="GO:0003910">
    <property type="term" value="F:DNA ligase (ATP) activity"/>
    <property type="evidence" value="ECO:0007669"/>
    <property type="project" value="InterPro"/>
</dbReference>
<comment type="similarity">
    <text evidence="1">Belongs to the ATP-dependent DNA ligase family.</text>
</comment>
<dbReference type="InterPro" id="IPR036599">
    <property type="entry name" value="DNA_ligase_N_sf"/>
</dbReference>
<evidence type="ECO:0000313" key="7">
    <source>
        <dbReference type="EMBL" id="ERN19827.1"/>
    </source>
</evidence>
<protein>
    <recommendedName>
        <fullName evidence="6">DNA ligase ATP-dependent N-terminal domain-containing protein</fullName>
    </recommendedName>
</protein>
<dbReference type="InterPro" id="IPR012308">
    <property type="entry name" value="DNA_ligase_ATP-dep_N"/>
</dbReference>
<dbReference type="EMBL" id="KI392064">
    <property type="protein sequence ID" value="ERN19827.1"/>
    <property type="molecule type" value="Genomic_DNA"/>
</dbReference>
<dbReference type="AlphaFoldDB" id="U5DEG3"/>
<keyword evidence="3" id="KW-0227">DNA damage</keyword>
<organism evidence="7 8">
    <name type="scientific">Amborella trichopoda</name>
    <dbReference type="NCBI Taxonomy" id="13333"/>
    <lineage>
        <taxon>Eukaryota</taxon>
        <taxon>Viridiplantae</taxon>
        <taxon>Streptophyta</taxon>
        <taxon>Embryophyta</taxon>
        <taxon>Tracheophyta</taxon>
        <taxon>Spermatophyta</taxon>
        <taxon>Magnoliopsida</taxon>
        <taxon>Amborellales</taxon>
        <taxon>Amborellaceae</taxon>
        <taxon>Amborella</taxon>
    </lineage>
</organism>
<keyword evidence="5" id="KW-0234">DNA repair</keyword>
<accession>U5DEG3</accession>
<gene>
    <name evidence="7" type="ORF">AMTR_s00064p00190330</name>
</gene>
<reference evidence="8" key="1">
    <citation type="journal article" date="2013" name="Science">
        <title>The Amborella genome and the evolution of flowering plants.</title>
        <authorList>
            <consortium name="Amborella Genome Project"/>
        </authorList>
    </citation>
    <scope>NUCLEOTIDE SEQUENCE [LARGE SCALE GENOMIC DNA]</scope>
</reference>
<dbReference type="GO" id="GO:0006310">
    <property type="term" value="P:DNA recombination"/>
    <property type="evidence" value="ECO:0007669"/>
    <property type="project" value="UniProtKB-KW"/>
</dbReference>
<dbReference type="Gene3D" id="1.10.3260.10">
    <property type="entry name" value="DNA ligase, ATP-dependent, N-terminal domain"/>
    <property type="match status" value="1"/>
</dbReference>
<sequence length="78" mass="8268">MANPTVSASGRASMMPRTVIATTPDDLIHVVYLAANKIAPAHEGVELGIGDASIIKALALSYGMKDETVKKQFNVRIT</sequence>
<evidence type="ECO:0000256" key="5">
    <source>
        <dbReference type="ARBA" id="ARBA00023204"/>
    </source>
</evidence>
<dbReference type="STRING" id="13333.U5DEG3"/>
<dbReference type="Proteomes" id="UP000017836">
    <property type="component" value="Unassembled WGS sequence"/>
</dbReference>
<dbReference type="PANTHER" id="PTHR45674:SF4">
    <property type="entry name" value="DNA LIGASE 1"/>
    <property type="match status" value="1"/>
</dbReference>